<reference evidence="1 2" key="2">
    <citation type="journal article" date="2015" name="Stand. Genomic Sci.">
        <title>Draft genome sequence of marine-derived Streptomyces sp. TP-A0598, a producer of anti-MRSA antibiotic lydicamycins.</title>
        <authorList>
            <person name="Komaki H."/>
            <person name="Ichikawa N."/>
            <person name="Hosoyama A."/>
            <person name="Fujita N."/>
            <person name="Igarashi Y."/>
        </authorList>
    </citation>
    <scope>NUCLEOTIDE SEQUENCE [LARGE SCALE GENOMIC DNA]</scope>
    <source>
        <strain evidence="1 2">NBRC 110027</strain>
    </source>
</reference>
<evidence type="ECO:0000313" key="2">
    <source>
        <dbReference type="Proteomes" id="UP000048965"/>
    </source>
</evidence>
<accession>A0A0P4R8N0</accession>
<sequence>MDAVRARGSGMTAPVKLQHYTALPRARQKLIDLYTDVRAELLHLPNYRADVFAERLDRHAAEPGWQGVIAYVGDAAVGYAYANTIEPDDRWWARMTTPVSALYTAAPAVAVKEIGVTTPWRGKGVARRIHDDLLADRSEPYATLMVNPAAGDGKVQQLYEGWGYTVIGEVQPSPESPVLACMARPVRDGAK</sequence>
<name>A0A0P4R8N0_9ACTN</name>
<protein>
    <recommendedName>
        <fullName evidence="3">Acetyltransferase</fullName>
    </recommendedName>
</protein>
<proteinExistence type="predicted"/>
<reference evidence="2" key="1">
    <citation type="submission" date="2014-09" db="EMBL/GenBank/DDBJ databases">
        <title>Whole genome shotgun sequence of Streptomyces sp. NBRC 110027.</title>
        <authorList>
            <person name="Komaki H."/>
            <person name="Ichikawa N."/>
            <person name="Katano-Makiyama Y."/>
            <person name="Hosoyama A."/>
            <person name="Hashimoto M."/>
            <person name="Uohara A."/>
            <person name="Kitahashi Y."/>
            <person name="Ohji S."/>
            <person name="Kimura A."/>
            <person name="Yamazoe A."/>
            <person name="Igarashi Y."/>
            <person name="Fujita N."/>
        </authorList>
    </citation>
    <scope>NUCLEOTIDE SEQUENCE [LARGE SCALE GENOMIC DNA]</scope>
    <source>
        <strain evidence="2">NBRC 110027</strain>
    </source>
</reference>
<dbReference type="EMBL" id="BBNO01000005">
    <property type="protein sequence ID" value="GAO09734.1"/>
    <property type="molecule type" value="Genomic_DNA"/>
</dbReference>
<comment type="caution">
    <text evidence="1">The sequence shown here is derived from an EMBL/GenBank/DDBJ whole genome shotgun (WGS) entry which is preliminary data.</text>
</comment>
<dbReference type="SUPFAM" id="SSF55729">
    <property type="entry name" value="Acyl-CoA N-acyltransferases (Nat)"/>
    <property type="match status" value="1"/>
</dbReference>
<dbReference type="Gene3D" id="3.40.630.30">
    <property type="match status" value="1"/>
</dbReference>
<organism evidence="1 2">
    <name type="scientific">Streptomyces lydicamycinicus</name>
    <dbReference type="NCBI Taxonomy" id="1546107"/>
    <lineage>
        <taxon>Bacteria</taxon>
        <taxon>Bacillati</taxon>
        <taxon>Actinomycetota</taxon>
        <taxon>Actinomycetes</taxon>
        <taxon>Kitasatosporales</taxon>
        <taxon>Streptomycetaceae</taxon>
        <taxon>Streptomyces</taxon>
    </lineage>
</organism>
<gene>
    <name evidence="1" type="ORF">TPA0598_05_04560</name>
</gene>
<dbReference type="Proteomes" id="UP000048965">
    <property type="component" value="Unassembled WGS sequence"/>
</dbReference>
<keyword evidence="2" id="KW-1185">Reference proteome</keyword>
<dbReference type="AlphaFoldDB" id="A0A0P4R8N0"/>
<evidence type="ECO:0008006" key="3">
    <source>
        <dbReference type="Google" id="ProtNLM"/>
    </source>
</evidence>
<evidence type="ECO:0000313" key="1">
    <source>
        <dbReference type="EMBL" id="GAO09734.1"/>
    </source>
</evidence>
<dbReference type="InterPro" id="IPR016181">
    <property type="entry name" value="Acyl_CoA_acyltransferase"/>
</dbReference>